<feature type="region of interest" description="Disordered" evidence="1">
    <location>
        <begin position="21"/>
        <end position="67"/>
    </location>
</feature>
<name>A0ABW6IJ64_9CYAN</name>
<gene>
    <name evidence="3" type="ORF">ACFVKH_16445</name>
</gene>
<evidence type="ECO:0000313" key="4">
    <source>
        <dbReference type="Proteomes" id="UP001600165"/>
    </source>
</evidence>
<dbReference type="Proteomes" id="UP001600165">
    <property type="component" value="Unassembled WGS sequence"/>
</dbReference>
<dbReference type="PROSITE" id="PS51257">
    <property type="entry name" value="PROKAR_LIPOPROTEIN"/>
    <property type="match status" value="1"/>
</dbReference>
<evidence type="ECO:0000256" key="2">
    <source>
        <dbReference type="SAM" id="SignalP"/>
    </source>
</evidence>
<dbReference type="EMBL" id="JBHZOL010000095">
    <property type="protein sequence ID" value="MFE4107877.1"/>
    <property type="molecule type" value="Genomic_DNA"/>
</dbReference>
<organism evidence="3 4">
    <name type="scientific">Almyronema epifaneia S1</name>
    <dbReference type="NCBI Taxonomy" id="2991925"/>
    <lineage>
        <taxon>Bacteria</taxon>
        <taxon>Bacillati</taxon>
        <taxon>Cyanobacteriota</taxon>
        <taxon>Cyanophyceae</taxon>
        <taxon>Nodosilineales</taxon>
        <taxon>Nodosilineaceae</taxon>
        <taxon>Almyronema</taxon>
        <taxon>Almyronema epifaneia</taxon>
    </lineage>
</organism>
<reference evidence="3 4" key="1">
    <citation type="submission" date="2024-10" db="EMBL/GenBank/DDBJ databases">
        <authorList>
            <person name="Ratan Roy A."/>
            <person name="Morales Sandoval P.H."/>
            <person name="De Los Santos Villalobos S."/>
            <person name="Chakraborty S."/>
            <person name="Mukherjee J."/>
        </authorList>
    </citation>
    <scope>NUCLEOTIDE SEQUENCE [LARGE SCALE GENOMIC DNA]</scope>
    <source>
        <strain evidence="3 4">S1</strain>
    </source>
</reference>
<keyword evidence="2" id="KW-0732">Signal</keyword>
<sequence>MKRLLLLLPLFLGLMVTTVACGNTTTPEDPTLDESVDEAPMEDGAVDETPMEEGEMEGEETEGETTE</sequence>
<evidence type="ECO:0000313" key="3">
    <source>
        <dbReference type="EMBL" id="MFE4107877.1"/>
    </source>
</evidence>
<feature type="signal peptide" evidence="2">
    <location>
        <begin position="1"/>
        <end position="22"/>
    </location>
</feature>
<proteinExistence type="predicted"/>
<protein>
    <submittedName>
        <fullName evidence="3">Uncharacterized protein</fullName>
    </submittedName>
</protein>
<keyword evidence="4" id="KW-1185">Reference proteome</keyword>
<comment type="caution">
    <text evidence="3">The sequence shown here is derived from an EMBL/GenBank/DDBJ whole genome shotgun (WGS) entry which is preliminary data.</text>
</comment>
<feature type="compositionally biased region" description="Acidic residues" evidence="1">
    <location>
        <begin position="30"/>
        <end position="67"/>
    </location>
</feature>
<accession>A0ABW6IJ64</accession>
<evidence type="ECO:0000256" key="1">
    <source>
        <dbReference type="SAM" id="MobiDB-lite"/>
    </source>
</evidence>
<dbReference type="RefSeq" id="WP_377967021.1">
    <property type="nucleotide sequence ID" value="NZ_JBHZOL010000095.1"/>
</dbReference>
<feature type="chain" id="PRO_5046755481" evidence="2">
    <location>
        <begin position="23"/>
        <end position="67"/>
    </location>
</feature>